<feature type="compositionally biased region" description="Polar residues" evidence="1">
    <location>
        <begin position="223"/>
        <end position="232"/>
    </location>
</feature>
<feature type="compositionally biased region" description="Polar residues" evidence="1">
    <location>
        <begin position="164"/>
        <end position="179"/>
    </location>
</feature>
<accession>A0A3M6W3S0</accession>
<gene>
    <name evidence="2" type="ORF">D0869_14208</name>
</gene>
<reference evidence="2 3" key="1">
    <citation type="journal article" date="2018" name="BMC Genomics">
        <title>Genomic evidence for intraspecific hybridization in a clonal and extremely halotolerant yeast.</title>
        <authorList>
            <person name="Gostincar C."/>
            <person name="Stajich J.E."/>
            <person name="Zupancic J."/>
            <person name="Zalar P."/>
            <person name="Gunde-Cimerman N."/>
        </authorList>
    </citation>
    <scope>NUCLEOTIDE SEQUENCE [LARGE SCALE GENOMIC DNA]</scope>
    <source>
        <strain evidence="2 3">EXF-6656</strain>
    </source>
</reference>
<dbReference type="EMBL" id="QWIJ01002028">
    <property type="protein sequence ID" value="RMX72840.1"/>
    <property type="molecule type" value="Genomic_DNA"/>
</dbReference>
<feature type="compositionally biased region" description="Low complexity" evidence="1">
    <location>
        <begin position="348"/>
        <end position="357"/>
    </location>
</feature>
<comment type="caution">
    <text evidence="2">The sequence shown here is derived from an EMBL/GenBank/DDBJ whole genome shotgun (WGS) entry which is preliminary data.</text>
</comment>
<dbReference type="OrthoDB" id="5397087at2759"/>
<feature type="compositionally biased region" description="Polar residues" evidence="1">
    <location>
        <begin position="239"/>
        <end position="257"/>
    </location>
</feature>
<protein>
    <submittedName>
        <fullName evidence="2">Uncharacterized protein</fullName>
    </submittedName>
</protein>
<evidence type="ECO:0000313" key="2">
    <source>
        <dbReference type="EMBL" id="RMX72840.1"/>
    </source>
</evidence>
<feature type="compositionally biased region" description="Basic and acidic residues" evidence="1">
    <location>
        <begin position="32"/>
        <end position="50"/>
    </location>
</feature>
<evidence type="ECO:0000256" key="1">
    <source>
        <dbReference type="SAM" id="MobiDB-lite"/>
    </source>
</evidence>
<sequence>MPPMRTMSAIKPVKTERSHEENQERAYIAASRRSDRSLEARVESARRASEIHKRRTGRSLRVTEQDVVNEEMYEEEDDDLPMQYRRLTAHLQSQNVHLDRRLQAYVAQQVAMRTGGWANGAFAGNDPNQFSNSQFMNPNMMQMQQPAFQQHPLMPPQQMHRMQSNYRQSPYPMPNQQAQGARPQWHNRSASIATPQGYPAYQQQQNPSAIDPTKTEDRRMSMPAQQVMTPQSHHGIHPSASQQNSPVASRKSSTPHASTPHGHAGFNQSPQQIPTPPGQVQQDQQNVTSPFDADFEQQLQNGSNPLSMSLPMESQQLLSGSNAFDMNDPMSQMLMPSQVPSFQPGMKQQQQQQQQQQPFYSYNPNVKPRSASGNSVPTPTGNEGLSQTLAPSSLDTSVGNNNNNNINMFNNAALQSGANDYLNTPFTPVGLGLGGDTSFDAFSKSNGGNSGQVTPDEDWMANMLQEDFFDTSVQA</sequence>
<dbReference type="Proteomes" id="UP000281245">
    <property type="component" value="Unassembled WGS sequence"/>
</dbReference>
<feature type="region of interest" description="Disordered" evidence="1">
    <location>
        <begin position="1"/>
        <end position="50"/>
    </location>
</feature>
<evidence type="ECO:0000313" key="3">
    <source>
        <dbReference type="Proteomes" id="UP000281245"/>
    </source>
</evidence>
<feature type="compositionally biased region" description="Basic and acidic residues" evidence="1">
    <location>
        <begin position="13"/>
        <end position="24"/>
    </location>
</feature>
<proteinExistence type="predicted"/>
<organism evidence="2 3">
    <name type="scientific">Hortaea werneckii</name>
    <name type="common">Black yeast</name>
    <name type="synonym">Cladosporium werneckii</name>
    <dbReference type="NCBI Taxonomy" id="91943"/>
    <lineage>
        <taxon>Eukaryota</taxon>
        <taxon>Fungi</taxon>
        <taxon>Dikarya</taxon>
        <taxon>Ascomycota</taxon>
        <taxon>Pezizomycotina</taxon>
        <taxon>Dothideomycetes</taxon>
        <taxon>Dothideomycetidae</taxon>
        <taxon>Mycosphaerellales</taxon>
        <taxon>Teratosphaeriaceae</taxon>
        <taxon>Hortaea</taxon>
    </lineage>
</organism>
<feature type="compositionally biased region" description="Polar residues" evidence="1">
    <location>
        <begin position="371"/>
        <end position="394"/>
    </location>
</feature>
<name>A0A3M6W3S0_HORWE</name>
<feature type="region of interest" description="Disordered" evidence="1">
    <location>
        <begin position="320"/>
        <end position="394"/>
    </location>
</feature>
<dbReference type="AlphaFoldDB" id="A0A3M6W3S0"/>
<feature type="region of interest" description="Disordered" evidence="1">
    <location>
        <begin position="162"/>
        <end position="287"/>
    </location>
</feature>
<feature type="compositionally biased region" description="Polar residues" evidence="1">
    <location>
        <begin position="266"/>
        <end position="287"/>
    </location>
</feature>